<sequence>MSFPNRPQISRVRSSHSLRSQPVKITRCPDVPGPSILSEVNLSGEHPVDPRPRRAVRRNAMKPRRLVRTQGRLKRNNTRPSQIRVLQAENWTLKNSGNSHFQIYFDCAEGSWTTRKRLWPSGHETRLAAPGSQKENLWLPATSSPVLKQIQLLLVPSLAVSFPYFTKLVTGSLARGGPTGFLFHLSSPPRQGRCYIMSRFQNTTRPPTAADDEQPCAASASIVVFDPSLPLEEQHYA</sequence>
<dbReference type="AlphaFoldDB" id="A0A6H5HRA8"/>
<evidence type="ECO:0000256" key="1">
    <source>
        <dbReference type="SAM" id="MobiDB-lite"/>
    </source>
</evidence>
<evidence type="ECO:0000313" key="3">
    <source>
        <dbReference type="Proteomes" id="UP000479000"/>
    </source>
</evidence>
<proteinExistence type="predicted"/>
<protein>
    <submittedName>
        <fullName evidence="2">Uncharacterized protein</fullName>
    </submittedName>
</protein>
<name>A0A6H5HRA8_9HEMI</name>
<reference evidence="2 3" key="1">
    <citation type="submission" date="2020-02" db="EMBL/GenBank/DDBJ databases">
        <authorList>
            <person name="Ferguson B K."/>
        </authorList>
    </citation>
    <scope>NUCLEOTIDE SEQUENCE [LARGE SCALE GENOMIC DNA]</scope>
</reference>
<keyword evidence="3" id="KW-1185">Reference proteome</keyword>
<feature type="region of interest" description="Disordered" evidence="1">
    <location>
        <begin position="1"/>
        <end position="22"/>
    </location>
</feature>
<organism evidence="2 3">
    <name type="scientific">Nesidiocoris tenuis</name>
    <dbReference type="NCBI Taxonomy" id="355587"/>
    <lineage>
        <taxon>Eukaryota</taxon>
        <taxon>Metazoa</taxon>
        <taxon>Ecdysozoa</taxon>
        <taxon>Arthropoda</taxon>
        <taxon>Hexapoda</taxon>
        <taxon>Insecta</taxon>
        <taxon>Pterygota</taxon>
        <taxon>Neoptera</taxon>
        <taxon>Paraneoptera</taxon>
        <taxon>Hemiptera</taxon>
        <taxon>Heteroptera</taxon>
        <taxon>Panheteroptera</taxon>
        <taxon>Cimicomorpha</taxon>
        <taxon>Miridae</taxon>
        <taxon>Dicyphina</taxon>
        <taxon>Nesidiocoris</taxon>
    </lineage>
</organism>
<dbReference type="EMBL" id="CADCXU010033951">
    <property type="protein sequence ID" value="CAB0019413.1"/>
    <property type="molecule type" value="Genomic_DNA"/>
</dbReference>
<dbReference type="Proteomes" id="UP000479000">
    <property type="component" value="Unassembled WGS sequence"/>
</dbReference>
<gene>
    <name evidence="2" type="ORF">NTEN_LOCUS23125</name>
</gene>
<accession>A0A6H5HRA8</accession>
<evidence type="ECO:0000313" key="2">
    <source>
        <dbReference type="EMBL" id="CAB0019413.1"/>
    </source>
</evidence>
<feature type="compositionally biased region" description="Polar residues" evidence="1">
    <location>
        <begin position="1"/>
        <end position="20"/>
    </location>
</feature>